<dbReference type="EMBL" id="JBHLUH010000059">
    <property type="protein sequence ID" value="MFC0531339.1"/>
    <property type="molecule type" value="Genomic_DNA"/>
</dbReference>
<dbReference type="Proteomes" id="UP001589867">
    <property type="component" value="Unassembled WGS sequence"/>
</dbReference>
<gene>
    <name evidence="1" type="ORF">ACFFIA_27215</name>
</gene>
<keyword evidence="2" id="KW-1185">Reference proteome</keyword>
<dbReference type="RefSeq" id="WP_377255596.1">
    <property type="nucleotide sequence ID" value="NZ_JBHLUH010000059.1"/>
</dbReference>
<name>A0ABV6M9T3_9ACTN</name>
<proteinExistence type="predicted"/>
<reference evidence="1 2" key="1">
    <citation type="submission" date="2024-09" db="EMBL/GenBank/DDBJ databases">
        <authorList>
            <person name="Sun Q."/>
            <person name="Mori K."/>
        </authorList>
    </citation>
    <scope>NUCLEOTIDE SEQUENCE [LARGE SCALE GENOMIC DNA]</scope>
    <source>
        <strain evidence="1 2">TBRC 3947</strain>
    </source>
</reference>
<comment type="caution">
    <text evidence="1">The sequence shown here is derived from an EMBL/GenBank/DDBJ whole genome shotgun (WGS) entry which is preliminary data.</text>
</comment>
<organism evidence="1 2">
    <name type="scientific">Phytohabitans kaempferiae</name>
    <dbReference type="NCBI Taxonomy" id="1620943"/>
    <lineage>
        <taxon>Bacteria</taxon>
        <taxon>Bacillati</taxon>
        <taxon>Actinomycetota</taxon>
        <taxon>Actinomycetes</taxon>
        <taxon>Micromonosporales</taxon>
        <taxon>Micromonosporaceae</taxon>
    </lineage>
</organism>
<sequence>MASSVEERGSTGFFSESDEVADVGVVASERRDQGCADGVLVRVDAAIVAPSAMDIGGEAAGEAAVRTSVTWIDGDRGAEVRSVRSLPVRSGYADRVRVDDPVALAADHDDGPEDDMDAVLGLGHLVALRADR</sequence>
<accession>A0ABV6M9T3</accession>
<evidence type="ECO:0000313" key="1">
    <source>
        <dbReference type="EMBL" id="MFC0531339.1"/>
    </source>
</evidence>
<protein>
    <submittedName>
        <fullName evidence="1">Uncharacterized protein</fullName>
    </submittedName>
</protein>
<evidence type="ECO:0000313" key="2">
    <source>
        <dbReference type="Proteomes" id="UP001589867"/>
    </source>
</evidence>